<protein>
    <submittedName>
        <fullName evidence="1">Uncharacterized protein</fullName>
    </submittedName>
</protein>
<dbReference type="RefSeq" id="WP_131593612.1">
    <property type="nucleotide sequence ID" value="NZ_SJSL01000001.1"/>
</dbReference>
<dbReference type="EMBL" id="SJSL01000001">
    <property type="protein sequence ID" value="TCD03216.1"/>
    <property type="molecule type" value="Genomic_DNA"/>
</dbReference>
<dbReference type="OrthoDB" id="796506at2"/>
<dbReference type="Proteomes" id="UP000293347">
    <property type="component" value="Unassembled WGS sequence"/>
</dbReference>
<name>A0A4R0NQX6_9SPHI</name>
<reference evidence="1 2" key="1">
    <citation type="submission" date="2019-02" db="EMBL/GenBank/DDBJ databases">
        <title>Pedobacter sp. RP-1-14 sp. nov., isolated from Arctic soil.</title>
        <authorList>
            <person name="Dahal R.H."/>
        </authorList>
    </citation>
    <scope>NUCLEOTIDE SEQUENCE [LARGE SCALE GENOMIC DNA]</scope>
    <source>
        <strain evidence="1 2">RP-1-14</strain>
    </source>
</reference>
<keyword evidence="2" id="KW-1185">Reference proteome</keyword>
<accession>A0A4R0NQX6</accession>
<proteinExistence type="predicted"/>
<dbReference type="AlphaFoldDB" id="A0A4R0NQX6"/>
<sequence>MKKLPHAPIGLCALDAQGVPLYTDQGENEITIFNLACAFCCLHGYNGWREHTHGLYLLRGGSDDEEDILFALLEIQVFPKELKGLTRFLQAYNGSGKAIYQLGKQGAEDYREFVLRNLDKDCTKIVSKSKVGYISGRGQNHVWIAERLSGRRVLIMHF</sequence>
<evidence type="ECO:0000313" key="1">
    <source>
        <dbReference type="EMBL" id="TCD03216.1"/>
    </source>
</evidence>
<gene>
    <name evidence="1" type="ORF">EZ437_04380</name>
</gene>
<organism evidence="1 2">
    <name type="scientific">Pedobacter psychroterrae</name>
    <dbReference type="NCBI Taxonomy" id="2530453"/>
    <lineage>
        <taxon>Bacteria</taxon>
        <taxon>Pseudomonadati</taxon>
        <taxon>Bacteroidota</taxon>
        <taxon>Sphingobacteriia</taxon>
        <taxon>Sphingobacteriales</taxon>
        <taxon>Sphingobacteriaceae</taxon>
        <taxon>Pedobacter</taxon>
    </lineage>
</organism>
<comment type="caution">
    <text evidence="1">The sequence shown here is derived from an EMBL/GenBank/DDBJ whole genome shotgun (WGS) entry which is preliminary data.</text>
</comment>
<evidence type="ECO:0000313" key="2">
    <source>
        <dbReference type="Proteomes" id="UP000293347"/>
    </source>
</evidence>